<evidence type="ECO:0000256" key="13">
    <source>
        <dbReference type="SAM" id="Phobius"/>
    </source>
</evidence>
<keyword evidence="6" id="KW-1003">Cell membrane</keyword>
<comment type="subunit">
    <text evidence="3">The accessory proteins ExbB and ExbD seem to form a complex with TonB.</text>
</comment>
<keyword evidence="7" id="KW-0997">Cell inner membrane</keyword>
<comment type="similarity">
    <text evidence="2">Belongs to the ExbB/TolQ family.</text>
</comment>
<keyword evidence="8 13" id="KW-0812">Transmembrane</keyword>
<sequence>MQDGYEFNGLGFIVAGGLVSIGVAVALLIMSVASWYLIVTKSLHAWHMRAAFKLFTQKFWSSPSLVLAKQDHAIALANFAKQSIAAAEHHQLHVMKSVEVMGNDVISRDEFVARAMNRSLAEESAKLESGLTVLASVGSVSPFVGLFGTVWGIYHALAGISQSGQASLDKVAGPVGEALIMTALGLAVAIPAVLAYNGLVRSNRVLVSQIESFGFELHTLLTTGAVIQFQAEPVKAHAQEVKSSLRGIEVPA</sequence>
<evidence type="ECO:0000256" key="7">
    <source>
        <dbReference type="ARBA" id="ARBA00022519"/>
    </source>
</evidence>
<feature type="transmembrane region" description="Helical" evidence="13">
    <location>
        <begin position="133"/>
        <end position="158"/>
    </location>
</feature>
<keyword evidence="11 13" id="KW-0472">Membrane</keyword>
<dbReference type="EMBL" id="MLJW01000017">
    <property type="protein sequence ID" value="OIR12316.1"/>
    <property type="molecule type" value="Genomic_DNA"/>
</dbReference>
<dbReference type="GO" id="GO:0017038">
    <property type="term" value="P:protein import"/>
    <property type="evidence" value="ECO:0007669"/>
    <property type="project" value="TreeGrafter"/>
</dbReference>
<accession>A0A1J5TF10</accession>
<evidence type="ECO:0000256" key="2">
    <source>
        <dbReference type="ARBA" id="ARBA00010442"/>
    </source>
</evidence>
<feature type="domain" description="MotA/TolQ/ExbB proton channel" evidence="14">
    <location>
        <begin position="107"/>
        <end position="211"/>
    </location>
</feature>
<dbReference type="AlphaFoldDB" id="A0A1J5TF10"/>
<dbReference type="InterPro" id="IPR002898">
    <property type="entry name" value="MotA_ExbB_proton_chnl"/>
</dbReference>
<gene>
    <name evidence="15" type="primary">exbB_5</name>
    <name evidence="15" type="ORF">GALL_60150</name>
</gene>
<proteinExistence type="inferred from homology"/>
<reference evidence="15" key="1">
    <citation type="submission" date="2016-10" db="EMBL/GenBank/DDBJ databases">
        <title>Sequence of Gallionella enrichment culture.</title>
        <authorList>
            <person name="Poehlein A."/>
            <person name="Muehling M."/>
            <person name="Daniel R."/>
        </authorList>
    </citation>
    <scope>NUCLEOTIDE SEQUENCE</scope>
</reference>
<evidence type="ECO:0000256" key="9">
    <source>
        <dbReference type="ARBA" id="ARBA00022927"/>
    </source>
</evidence>
<evidence type="ECO:0000256" key="6">
    <source>
        <dbReference type="ARBA" id="ARBA00022475"/>
    </source>
</evidence>
<evidence type="ECO:0000256" key="12">
    <source>
        <dbReference type="ARBA" id="ARBA00024816"/>
    </source>
</evidence>
<comment type="function">
    <text evidence="12">Involved in the TonB-dependent energy-dependent transport of various receptor-bound substrates. Protects ExbD from proteolytic degradation and functionally stabilizes TonB.</text>
</comment>
<keyword evidence="10 13" id="KW-1133">Transmembrane helix</keyword>
<dbReference type="Pfam" id="PF01618">
    <property type="entry name" value="MotA_ExbB"/>
    <property type="match status" value="1"/>
</dbReference>
<feature type="transmembrane region" description="Helical" evidence="13">
    <location>
        <begin position="178"/>
        <end position="199"/>
    </location>
</feature>
<protein>
    <recommendedName>
        <fullName evidence="4">Biopolymer transport protein ExbB</fullName>
    </recommendedName>
</protein>
<keyword evidence="5" id="KW-0813">Transport</keyword>
<feature type="transmembrane region" description="Helical" evidence="13">
    <location>
        <begin position="12"/>
        <end position="39"/>
    </location>
</feature>
<keyword evidence="9" id="KW-0653">Protein transport</keyword>
<dbReference type="PANTHER" id="PTHR30625:SF14">
    <property type="entry name" value="BIOPOLYMER TRANSPORT PROTEIN EXBB"/>
    <property type="match status" value="1"/>
</dbReference>
<comment type="subcellular location">
    <subcellularLocation>
        <location evidence="1">Cell inner membrane</location>
        <topology evidence="1">Multi-pass membrane protein</topology>
    </subcellularLocation>
</comment>
<organism evidence="15">
    <name type="scientific">mine drainage metagenome</name>
    <dbReference type="NCBI Taxonomy" id="410659"/>
    <lineage>
        <taxon>unclassified sequences</taxon>
        <taxon>metagenomes</taxon>
        <taxon>ecological metagenomes</taxon>
    </lineage>
</organism>
<evidence type="ECO:0000313" key="15">
    <source>
        <dbReference type="EMBL" id="OIR12316.1"/>
    </source>
</evidence>
<evidence type="ECO:0000259" key="14">
    <source>
        <dbReference type="Pfam" id="PF01618"/>
    </source>
</evidence>
<comment type="caution">
    <text evidence="15">The sequence shown here is derived from an EMBL/GenBank/DDBJ whole genome shotgun (WGS) entry which is preliminary data.</text>
</comment>
<dbReference type="InterPro" id="IPR050790">
    <property type="entry name" value="ExbB/TolQ_transport"/>
</dbReference>
<evidence type="ECO:0000256" key="3">
    <source>
        <dbReference type="ARBA" id="ARBA00011471"/>
    </source>
</evidence>
<evidence type="ECO:0000256" key="1">
    <source>
        <dbReference type="ARBA" id="ARBA00004429"/>
    </source>
</evidence>
<name>A0A1J5TF10_9ZZZZ</name>
<evidence type="ECO:0000256" key="8">
    <source>
        <dbReference type="ARBA" id="ARBA00022692"/>
    </source>
</evidence>
<evidence type="ECO:0000256" key="11">
    <source>
        <dbReference type="ARBA" id="ARBA00023136"/>
    </source>
</evidence>
<evidence type="ECO:0000256" key="5">
    <source>
        <dbReference type="ARBA" id="ARBA00022448"/>
    </source>
</evidence>
<dbReference type="GO" id="GO:0005886">
    <property type="term" value="C:plasma membrane"/>
    <property type="evidence" value="ECO:0007669"/>
    <property type="project" value="UniProtKB-SubCell"/>
</dbReference>
<evidence type="ECO:0000256" key="4">
    <source>
        <dbReference type="ARBA" id="ARBA00022093"/>
    </source>
</evidence>
<dbReference type="PANTHER" id="PTHR30625">
    <property type="entry name" value="PROTEIN TOLQ"/>
    <property type="match status" value="1"/>
</dbReference>
<evidence type="ECO:0000256" key="10">
    <source>
        <dbReference type="ARBA" id="ARBA00022989"/>
    </source>
</evidence>